<gene>
    <name evidence="1" type="ORF">CKO28_19320</name>
</gene>
<accession>A0ABS1DL03</accession>
<comment type="caution">
    <text evidence="1">The sequence shown here is derived from an EMBL/GenBank/DDBJ whole genome shotgun (WGS) entry which is preliminary data.</text>
</comment>
<organism evidence="1 2">
    <name type="scientific">Rhodovibrio sodomensis</name>
    <dbReference type="NCBI Taxonomy" id="1088"/>
    <lineage>
        <taxon>Bacteria</taxon>
        <taxon>Pseudomonadati</taxon>
        <taxon>Pseudomonadota</taxon>
        <taxon>Alphaproteobacteria</taxon>
        <taxon>Rhodospirillales</taxon>
        <taxon>Rhodovibrionaceae</taxon>
        <taxon>Rhodovibrio</taxon>
    </lineage>
</organism>
<dbReference type="RefSeq" id="WP_200342543.1">
    <property type="nucleotide sequence ID" value="NZ_NRRL01000079.1"/>
</dbReference>
<protein>
    <submittedName>
        <fullName evidence="1">Uncharacterized protein</fullName>
    </submittedName>
</protein>
<sequence length="61" mass="6530">MPSPRNPDPQAPRQLLLTLDSTKLRGLSEEDRATAVRVLAGLLMEAGGLIAEEDGDDGDTR</sequence>
<evidence type="ECO:0000313" key="1">
    <source>
        <dbReference type="EMBL" id="MBK1670188.1"/>
    </source>
</evidence>
<keyword evidence="2" id="KW-1185">Reference proteome</keyword>
<evidence type="ECO:0000313" key="2">
    <source>
        <dbReference type="Proteomes" id="UP001296873"/>
    </source>
</evidence>
<dbReference type="EMBL" id="NRRL01000079">
    <property type="protein sequence ID" value="MBK1670188.1"/>
    <property type="molecule type" value="Genomic_DNA"/>
</dbReference>
<dbReference type="Proteomes" id="UP001296873">
    <property type="component" value="Unassembled WGS sequence"/>
</dbReference>
<name>A0ABS1DL03_9PROT</name>
<proteinExistence type="predicted"/>
<reference evidence="1 2" key="1">
    <citation type="journal article" date="2020" name="Microorganisms">
        <title>Osmotic Adaptation and Compatible Solute Biosynthesis of Phototrophic Bacteria as Revealed from Genome Analyses.</title>
        <authorList>
            <person name="Imhoff J.F."/>
            <person name="Rahn T."/>
            <person name="Kunzel S."/>
            <person name="Keller A."/>
            <person name="Neulinger S.C."/>
        </authorList>
    </citation>
    <scope>NUCLEOTIDE SEQUENCE [LARGE SCALE GENOMIC DNA]</scope>
    <source>
        <strain evidence="1 2">DSM 9895</strain>
    </source>
</reference>